<keyword evidence="5" id="KW-0813">Transport</keyword>
<dbReference type="Proteomes" id="UP000000689">
    <property type="component" value="Chromosome 7"/>
</dbReference>
<dbReference type="GO" id="GO:0006826">
    <property type="term" value="P:iron ion transport"/>
    <property type="evidence" value="ECO:0007669"/>
    <property type="project" value="UniProtKB-KW"/>
</dbReference>
<dbReference type="eggNOG" id="KOG3413">
    <property type="taxonomic scope" value="Eukaryota"/>
</dbReference>
<keyword evidence="11" id="KW-0496">Mitochondrion</keyword>
<comment type="similarity">
    <text evidence="2">Belongs to the frataxin family.</text>
</comment>
<dbReference type="PANTHER" id="PTHR16821:SF2">
    <property type="entry name" value="FRATAXIN, MITOCHONDRIAL"/>
    <property type="match status" value="1"/>
</dbReference>
<dbReference type="Pfam" id="PF01491">
    <property type="entry name" value="Frataxin_Cyay"/>
    <property type="match status" value="1"/>
</dbReference>
<keyword evidence="6" id="KW-0410">Iron transport</keyword>
<dbReference type="GO" id="GO:0005739">
    <property type="term" value="C:mitochondrion"/>
    <property type="evidence" value="ECO:0007669"/>
    <property type="project" value="UniProtKB-SubCell"/>
</dbReference>
<dbReference type="Gene3D" id="3.30.920.10">
    <property type="entry name" value="Frataxin/CyaY"/>
    <property type="match status" value="1"/>
</dbReference>
<reference evidence="13 14" key="1">
    <citation type="journal article" date="2011" name="Proc. Natl. Acad. Sci. U.S.A.">
        <title>Evolutionary erosion of yeast sex chromosomes by mating-type switching accidents.</title>
        <authorList>
            <person name="Gordon J.L."/>
            <person name="Armisen D."/>
            <person name="Proux-Wera E."/>
            <person name="Oheigeartaigh S.S."/>
            <person name="Byrne K.P."/>
            <person name="Wolfe K.H."/>
        </authorList>
    </citation>
    <scope>NUCLEOTIDE SEQUENCE [LARGE SCALE GENOMIC DNA]</scope>
    <source>
        <strain evidence="14">ATCC 10597 / BCRC 20456 / CBS 421 / NBRC 0211 / NRRL Y-12639</strain>
    </source>
</reference>
<sequence length="181" mass="20803">MLRRSLGTVNTMLIKRSLSSLIAKQVYCSRISTNAKSCMNKRNLINHNAKRFYAMGITTTKGEIIPDEILHLSMQTYHEQSDEFLENLMNIMETLSETYPENFGSEVEYSDGVFTMTVPRVGSYIINKQPSNKQIWVSSPISGPNRFDFYKNDWRSLRDGKLLTDLLNDEFKDIVPGAFEL</sequence>
<evidence type="ECO:0000256" key="1">
    <source>
        <dbReference type="ARBA" id="ARBA00004173"/>
    </source>
</evidence>
<keyword evidence="4" id="KW-0409">Iron storage</keyword>
<name>G0WDJ4_NAUDC</name>
<keyword evidence="7" id="KW-0809">Transit peptide</keyword>
<protein>
    <recommendedName>
        <fullName evidence="3">ferroxidase</fullName>
        <ecNumber evidence="3">1.16.3.1</ecNumber>
    </recommendedName>
</protein>
<dbReference type="NCBIfam" id="TIGR03422">
    <property type="entry name" value="mito_frataxin"/>
    <property type="match status" value="1"/>
</dbReference>
<dbReference type="RefSeq" id="XP_003671098.2">
    <property type="nucleotide sequence ID" value="XM_003671050.2"/>
</dbReference>
<dbReference type="EMBL" id="HE580273">
    <property type="protein sequence ID" value="CCD25855.2"/>
    <property type="molecule type" value="Genomic_DNA"/>
</dbReference>
<evidence type="ECO:0000313" key="14">
    <source>
        <dbReference type="Proteomes" id="UP000000689"/>
    </source>
</evidence>
<dbReference type="STRING" id="1071378.G0WDJ4"/>
<dbReference type="GO" id="GO:0006879">
    <property type="term" value="P:intracellular iron ion homeostasis"/>
    <property type="evidence" value="ECO:0007669"/>
    <property type="project" value="UniProtKB-KW"/>
</dbReference>
<dbReference type="PANTHER" id="PTHR16821">
    <property type="entry name" value="FRATAXIN"/>
    <property type="match status" value="1"/>
</dbReference>
<evidence type="ECO:0000256" key="9">
    <source>
        <dbReference type="ARBA" id="ARBA00023004"/>
    </source>
</evidence>
<dbReference type="GO" id="GO:0016226">
    <property type="term" value="P:iron-sulfur cluster assembly"/>
    <property type="evidence" value="ECO:0007669"/>
    <property type="project" value="InterPro"/>
</dbReference>
<dbReference type="GO" id="GO:0004322">
    <property type="term" value="F:ferroxidase activity"/>
    <property type="evidence" value="ECO:0007669"/>
    <property type="project" value="UniProtKB-EC"/>
</dbReference>
<dbReference type="PROSITE" id="PS50810">
    <property type="entry name" value="FRATAXIN_2"/>
    <property type="match status" value="1"/>
</dbReference>
<accession>G0WDJ4</accession>
<keyword evidence="9" id="KW-0408">Iron</keyword>
<dbReference type="HOGENOM" id="CLU_080880_2_4_1"/>
<gene>
    <name evidence="13" type="primary">NDAI0G00790</name>
    <name evidence="13" type="ordered locus">NDAI_0G00790</name>
</gene>
<dbReference type="KEGG" id="ndi:NDAI_0G00790"/>
<keyword evidence="8" id="KW-0560">Oxidoreductase</keyword>
<dbReference type="NCBIfam" id="TIGR03421">
    <property type="entry name" value="FeS_CyaY"/>
    <property type="match status" value="1"/>
</dbReference>
<dbReference type="InterPro" id="IPR002908">
    <property type="entry name" value="Frataxin/CyaY"/>
</dbReference>
<dbReference type="AlphaFoldDB" id="G0WDJ4"/>
<evidence type="ECO:0000256" key="4">
    <source>
        <dbReference type="ARBA" id="ARBA00022434"/>
    </source>
</evidence>
<evidence type="ECO:0000256" key="8">
    <source>
        <dbReference type="ARBA" id="ARBA00023002"/>
    </source>
</evidence>
<evidence type="ECO:0000256" key="5">
    <source>
        <dbReference type="ARBA" id="ARBA00022448"/>
    </source>
</evidence>
<dbReference type="GO" id="GO:0034986">
    <property type="term" value="F:iron chaperone activity"/>
    <property type="evidence" value="ECO:0007669"/>
    <property type="project" value="TreeGrafter"/>
</dbReference>
<dbReference type="EC" id="1.16.3.1" evidence="3"/>
<dbReference type="GO" id="GO:0008198">
    <property type="term" value="F:ferrous iron binding"/>
    <property type="evidence" value="ECO:0007669"/>
    <property type="project" value="TreeGrafter"/>
</dbReference>
<dbReference type="GO" id="GO:0008199">
    <property type="term" value="F:ferric iron binding"/>
    <property type="evidence" value="ECO:0007669"/>
    <property type="project" value="InterPro"/>
</dbReference>
<evidence type="ECO:0000256" key="2">
    <source>
        <dbReference type="ARBA" id="ARBA00008183"/>
    </source>
</evidence>
<evidence type="ECO:0000256" key="7">
    <source>
        <dbReference type="ARBA" id="ARBA00022946"/>
    </source>
</evidence>
<comment type="catalytic activity">
    <reaction evidence="12">
        <text>4 Fe(2+) + O2 + 4 H(+) = 4 Fe(3+) + 2 H2O</text>
        <dbReference type="Rhea" id="RHEA:11148"/>
        <dbReference type="ChEBI" id="CHEBI:15377"/>
        <dbReference type="ChEBI" id="CHEBI:15378"/>
        <dbReference type="ChEBI" id="CHEBI:15379"/>
        <dbReference type="ChEBI" id="CHEBI:29033"/>
        <dbReference type="ChEBI" id="CHEBI:29034"/>
        <dbReference type="EC" id="1.16.3.1"/>
    </reaction>
</comment>
<keyword evidence="10" id="KW-0406">Ion transport</keyword>
<evidence type="ECO:0000256" key="6">
    <source>
        <dbReference type="ARBA" id="ARBA00022496"/>
    </source>
</evidence>
<dbReference type="InterPro" id="IPR020895">
    <property type="entry name" value="Frataxin_CS"/>
</dbReference>
<evidence type="ECO:0000256" key="10">
    <source>
        <dbReference type="ARBA" id="ARBA00023065"/>
    </source>
</evidence>
<organism evidence="13 14">
    <name type="scientific">Naumovozyma dairenensis (strain ATCC 10597 / BCRC 20456 / CBS 421 / NBRC 0211 / NRRL Y-12639)</name>
    <name type="common">Saccharomyces dairenensis</name>
    <dbReference type="NCBI Taxonomy" id="1071378"/>
    <lineage>
        <taxon>Eukaryota</taxon>
        <taxon>Fungi</taxon>
        <taxon>Dikarya</taxon>
        <taxon>Ascomycota</taxon>
        <taxon>Saccharomycotina</taxon>
        <taxon>Saccharomycetes</taxon>
        <taxon>Saccharomycetales</taxon>
        <taxon>Saccharomycetaceae</taxon>
        <taxon>Naumovozyma</taxon>
    </lineage>
</organism>
<dbReference type="SMART" id="SM01219">
    <property type="entry name" value="Frataxin_Cyay"/>
    <property type="match status" value="1"/>
</dbReference>
<proteinExistence type="inferred from homology"/>
<comment type="subcellular location">
    <subcellularLocation>
        <location evidence="1">Mitochondrion</location>
    </subcellularLocation>
</comment>
<dbReference type="PROSITE" id="PS01344">
    <property type="entry name" value="FRATAXIN_1"/>
    <property type="match status" value="1"/>
</dbReference>
<dbReference type="OrthoDB" id="1897642at2759"/>
<dbReference type="OMA" id="SHRYNIN"/>
<evidence type="ECO:0000313" key="13">
    <source>
        <dbReference type="EMBL" id="CCD25855.2"/>
    </source>
</evidence>
<dbReference type="GeneID" id="11497251"/>
<dbReference type="InterPro" id="IPR017789">
    <property type="entry name" value="Frataxin"/>
</dbReference>
<keyword evidence="14" id="KW-1185">Reference proteome</keyword>
<dbReference type="InterPro" id="IPR036524">
    <property type="entry name" value="Frataxin/CyaY_sf"/>
</dbReference>
<dbReference type="GO" id="GO:0051537">
    <property type="term" value="F:2 iron, 2 sulfur cluster binding"/>
    <property type="evidence" value="ECO:0007669"/>
    <property type="project" value="TreeGrafter"/>
</dbReference>
<evidence type="ECO:0000256" key="12">
    <source>
        <dbReference type="ARBA" id="ARBA00047990"/>
    </source>
</evidence>
<evidence type="ECO:0000256" key="11">
    <source>
        <dbReference type="ARBA" id="ARBA00023128"/>
    </source>
</evidence>
<dbReference type="SUPFAM" id="SSF55387">
    <property type="entry name" value="Frataxin/Nqo15-like"/>
    <property type="match status" value="1"/>
</dbReference>
<evidence type="ECO:0000256" key="3">
    <source>
        <dbReference type="ARBA" id="ARBA00013107"/>
    </source>
</evidence>